<feature type="signal peptide" evidence="5">
    <location>
        <begin position="1"/>
        <end position="29"/>
    </location>
</feature>
<dbReference type="PANTHER" id="PTHR38782">
    <property type="match status" value="1"/>
</dbReference>
<gene>
    <name evidence="8" type="ORF">GJ668_11595</name>
</gene>
<sequence>MNRVVDRRSASCWLTLCLCACLLPLQVQGADTAEHHEPTVENQVSPAERLERMSEAVRWLSYEGTLVYLHQNQLETLSLDHRVKDGEVEERLIALSGPIRAVARGKDRVNCVLTDGQPISVEHQGGGRFLDTEGIDPEALQAHYSVEYLGHARIAGRETDVVGIIPKDDLRYGYRFHIDRDTALPLKSDLIDRHLEPLEQLMFTSITLNAPAAPETKRAVQSVRSVRAAPATTPSSHWRFEPMPAGFELVMQHRIEQADDSLVEHFLFTDRLSSYSIYIEPASENGLEGGANIGSVHAAGRRVADYQIIAVGEVPLITVESAIASVHRAPSSTQ</sequence>
<dbReference type="Pfam" id="PF17188">
    <property type="entry name" value="MucB_RseB_C"/>
    <property type="match status" value="1"/>
</dbReference>
<dbReference type="InterPro" id="IPR005588">
    <property type="entry name" value="MucB_RseB"/>
</dbReference>
<evidence type="ECO:0000256" key="5">
    <source>
        <dbReference type="SAM" id="SignalP"/>
    </source>
</evidence>
<accession>A0A6N8EBY1</accession>
<feature type="domain" description="MucB/RseB N-terminal" evidence="6">
    <location>
        <begin position="46"/>
        <end position="215"/>
    </location>
</feature>
<organism evidence="8 9">
    <name type="scientific">Allochromatium palmeri</name>
    <dbReference type="NCBI Taxonomy" id="231048"/>
    <lineage>
        <taxon>Bacteria</taxon>
        <taxon>Pseudomonadati</taxon>
        <taxon>Pseudomonadota</taxon>
        <taxon>Gammaproteobacteria</taxon>
        <taxon>Chromatiales</taxon>
        <taxon>Chromatiaceae</taxon>
        <taxon>Allochromatium</taxon>
    </lineage>
</organism>
<comment type="caution">
    <text evidence="8">The sequence shown here is derived from an EMBL/GenBank/DDBJ whole genome shotgun (WGS) entry which is preliminary data.</text>
</comment>
<evidence type="ECO:0000256" key="2">
    <source>
        <dbReference type="ARBA" id="ARBA00008150"/>
    </source>
</evidence>
<reference evidence="8 9" key="1">
    <citation type="submission" date="2019-11" db="EMBL/GenBank/DDBJ databases">
        <title>Whole-genome sequence of the anaerobic purple sulfur bacterium Allochromatium palmeri DSM 15591.</title>
        <authorList>
            <person name="Kyndt J.A."/>
            <person name="Meyer T.E."/>
        </authorList>
    </citation>
    <scope>NUCLEOTIDE SEQUENCE [LARGE SCALE GENOMIC DNA]</scope>
    <source>
        <strain evidence="8 9">DSM 15591</strain>
    </source>
</reference>
<keyword evidence="9" id="KW-1185">Reference proteome</keyword>
<dbReference type="CDD" id="cd16327">
    <property type="entry name" value="RseB"/>
    <property type="match status" value="1"/>
</dbReference>
<evidence type="ECO:0000256" key="4">
    <source>
        <dbReference type="ARBA" id="ARBA00022764"/>
    </source>
</evidence>
<dbReference type="Proteomes" id="UP000434044">
    <property type="component" value="Unassembled WGS sequence"/>
</dbReference>
<evidence type="ECO:0000256" key="3">
    <source>
        <dbReference type="ARBA" id="ARBA00022729"/>
    </source>
</evidence>
<dbReference type="Pfam" id="PF03888">
    <property type="entry name" value="MucB_RseB"/>
    <property type="match status" value="1"/>
</dbReference>
<dbReference type="AlphaFoldDB" id="A0A6N8EBY1"/>
<evidence type="ECO:0000313" key="8">
    <source>
        <dbReference type="EMBL" id="MTW21733.1"/>
    </source>
</evidence>
<evidence type="ECO:0000256" key="1">
    <source>
        <dbReference type="ARBA" id="ARBA00004418"/>
    </source>
</evidence>
<dbReference type="PANTHER" id="PTHR38782:SF1">
    <property type="entry name" value="SIGMA-E FACTOR REGULATORY PROTEIN RSEB"/>
    <property type="match status" value="1"/>
</dbReference>
<dbReference type="OrthoDB" id="7067274at2"/>
<comment type="subcellular location">
    <subcellularLocation>
        <location evidence="1">Periplasm</location>
    </subcellularLocation>
</comment>
<comment type="similarity">
    <text evidence="2">Belongs to the RseB family.</text>
</comment>
<dbReference type="InterPro" id="IPR038484">
    <property type="entry name" value="MucB/RseB_C_sf"/>
</dbReference>
<dbReference type="Gene3D" id="2.50.20.10">
    <property type="entry name" value="Lipoprotein localisation LolA/LolB/LppX"/>
    <property type="match status" value="1"/>
</dbReference>
<dbReference type="GO" id="GO:0030288">
    <property type="term" value="C:outer membrane-bounded periplasmic space"/>
    <property type="evidence" value="ECO:0007669"/>
    <property type="project" value="TreeGrafter"/>
</dbReference>
<dbReference type="PIRSF" id="PIRSF005427">
    <property type="entry name" value="RseB"/>
    <property type="match status" value="1"/>
</dbReference>
<name>A0A6N8EBY1_9GAMM</name>
<dbReference type="EMBL" id="WNKT01000023">
    <property type="protein sequence ID" value="MTW21733.1"/>
    <property type="molecule type" value="Genomic_DNA"/>
</dbReference>
<keyword evidence="3 5" id="KW-0732">Signal</keyword>
<protein>
    <submittedName>
        <fullName evidence="8">Transcriptional regulator</fullName>
    </submittedName>
</protein>
<dbReference type="RefSeq" id="WP_155450310.1">
    <property type="nucleotide sequence ID" value="NZ_WNKT01000023.1"/>
</dbReference>
<dbReference type="InterPro" id="IPR033436">
    <property type="entry name" value="MucB/RseB_C"/>
</dbReference>
<evidence type="ECO:0000259" key="7">
    <source>
        <dbReference type="Pfam" id="PF17188"/>
    </source>
</evidence>
<proteinExistence type="inferred from homology"/>
<dbReference type="InterPro" id="IPR033434">
    <property type="entry name" value="MucB/RseB_N"/>
</dbReference>
<feature type="chain" id="PRO_5027100957" evidence="5">
    <location>
        <begin position="30"/>
        <end position="334"/>
    </location>
</feature>
<keyword evidence="4" id="KW-0574">Periplasm</keyword>
<feature type="domain" description="MucB/RseB C-terminal" evidence="7">
    <location>
        <begin position="234"/>
        <end position="326"/>
    </location>
</feature>
<dbReference type="GO" id="GO:0045152">
    <property type="term" value="F:antisigma factor binding"/>
    <property type="evidence" value="ECO:0007669"/>
    <property type="project" value="TreeGrafter"/>
</dbReference>
<evidence type="ECO:0000259" key="6">
    <source>
        <dbReference type="Pfam" id="PF03888"/>
    </source>
</evidence>
<dbReference type="Gene3D" id="3.30.200.100">
    <property type="entry name" value="MucB/RseB, C-terminal domain"/>
    <property type="match status" value="1"/>
</dbReference>
<evidence type="ECO:0000313" key="9">
    <source>
        <dbReference type="Proteomes" id="UP000434044"/>
    </source>
</evidence>
<dbReference type="GO" id="GO:0032885">
    <property type="term" value="P:regulation of polysaccharide biosynthetic process"/>
    <property type="evidence" value="ECO:0007669"/>
    <property type="project" value="TreeGrafter"/>
</dbReference>